<dbReference type="EMBL" id="SRPS01000049">
    <property type="protein sequence ID" value="KAG5972206.1"/>
    <property type="molecule type" value="Genomic_DNA"/>
</dbReference>
<dbReference type="GO" id="GO:0003735">
    <property type="term" value="F:structural constituent of ribosome"/>
    <property type="evidence" value="ECO:0007669"/>
    <property type="project" value="InterPro"/>
</dbReference>
<dbReference type="Pfam" id="PF01245">
    <property type="entry name" value="Ribosomal_L19"/>
    <property type="match status" value="1"/>
</dbReference>
<evidence type="ECO:0000256" key="4">
    <source>
        <dbReference type="SAM" id="MobiDB-lite"/>
    </source>
</evidence>
<evidence type="ECO:0000256" key="1">
    <source>
        <dbReference type="ARBA" id="ARBA00005781"/>
    </source>
</evidence>
<accession>A0A9P7MXI6</accession>
<reference evidence="6 7" key="1">
    <citation type="journal article" date="2020" name="bioRxiv">
        <title>Whole genome comparisons of ergot fungi reveals the divergence and evolution of species within the genus Claviceps are the result of varying mechanisms driving genome evolution and host range expansion.</title>
        <authorList>
            <person name="Wyka S.A."/>
            <person name="Mondo S.J."/>
            <person name="Liu M."/>
            <person name="Dettman J."/>
            <person name="Nalam V."/>
            <person name="Broders K.D."/>
        </authorList>
    </citation>
    <scope>NUCLEOTIDE SEQUENCE</scope>
    <source>
        <strain evidence="6">CCC 1102</strain>
        <strain evidence="5 7">LM583</strain>
    </source>
</reference>
<evidence type="ECO:0000256" key="3">
    <source>
        <dbReference type="ARBA" id="ARBA00023274"/>
    </source>
</evidence>
<dbReference type="AlphaFoldDB" id="A0A9P7MXI6"/>
<dbReference type="InterPro" id="IPR038657">
    <property type="entry name" value="Ribosomal_bL19_sf"/>
</dbReference>
<evidence type="ECO:0000313" key="7">
    <source>
        <dbReference type="Proteomes" id="UP000742024"/>
    </source>
</evidence>
<sequence>MNFAPAARPIGCIKTVFRHARQQRVAQRGLATAVEAPPASQETLTIRQRIDRARVEKFQVYSHAQTIQAPHPEPMVALQKQQIERLDPTGARTRLFCKTLPDSAKVGDVLMVTGKNGDPFPGVLIQIRRKGVDTAIQLRGQLMNTGVEMWFKIYSPSVKGIDIVWRRPKRARRARVTYMRKPKHDMGSVDHLVRAWKKEKHSLSSVSRQMSGKKGPEYQGAQTEKEEKSGKIGKREKRRKAEQSKKDEQGDKE</sequence>
<dbReference type="EMBL" id="SRPR01000010">
    <property type="protein sequence ID" value="KAG5967781.1"/>
    <property type="molecule type" value="Genomic_DNA"/>
</dbReference>
<dbReference type="PANTHER" id="PTHR15680:SF9">
    <property type="entry name" value="LARGE RIBOSOMAL SUBUNIT PROTEIN BL19M"/>
    <property type="match status" value="1"/>
</dbReference>
<keyword evidence="3" id="KW-0687">Ribonucleoprotein</keyword>
<dbReference type="Proteomes" id="UP000742024">
    <property type="component" value="Unassembled WGS sequence"/>
</dbReference>
<evidence type="ECO:0000313" key="8">
    <source>
        <dbReference type="Proteomes" id="UP000784919"/>
    </source>
</evidence>
<dbReference type="GO" id="GO:0006412">
    <property type="term" value="P:translation"/>
    <property type="evidence" value="ECO:0007669"/>
    <property type="project" value="InterPro"/>
</dbReference>
<comment type="similarity">
    <text evidence="1">Belongs to the bacterial ribosomal protein bL19 family.</text>
</comment>
<dbReference type="OrthoDB" id="432645at2759"/>
<dbReference type="GO" id="GO:0005762">
    <property type="term" value="C:mitochondrial large ribosomal subunit"/>
    <property type="evidence" value="ECO:0007669"/>
    <property type="project" value="TreeGrafter"/>
</dbReference>
<name>A0A9P7MXI6_9HYPO</name>
<evidence type="ECO:0000256" key="2">
    <source>
        <dbReference type="ARBA" id="ARBA00022980"/>
    </source>
</evidence>
<proteinExistence type="inferred from homology"/>
<dbReference type="Proteomes" id="UP000784919">
    <property type="component" value="Unassembled WGS sequence"/>
</dbReference>
<organism evidence="6 8">
    <name type="scientific">Claviceps arundinis</name>
    <dbReference type="NCBI Taxonomy" id="1623583"/>
    <lineage>
        <taxon>Eukaryota</taxon>
        <taxon>Fungi</taxon>
        <taxon>Dikarya</taxon>
        <taxon>Ascomycota</taxon>
        <taxon>Pezizomycotina</taxon>
        <taxon>Sordariomycetes</taxon>
        <taxon>Hypocreomycetidae</taxon>
        <taxon>Hypocreales</taxon>
        <taxon>Clavicipitaceae</taxon>
        <taxon>Claviceps</taxon>
    </lineage>
</organism>
<evidence type="ECO:0000313" key="6">
    <source>
        <dbReference type="EMBL" id="KAG5972206.1"/>
    </source>
</evidence>
<keyword evidence="7" id="KW-1185">Reference proteome</keyword>
<feature type="compositionally biased region" description="Basic and acidic residues" evidence="4">
    <location>
        <begin position="239"/>
        <end position="253"/>
    </location>
</feature>
<feature type="region of interest" description="Disordered" evidence="4">
    <location>
        <begin position="200"/>
        <end position="253"/>
    </location>
</feature>
<comment type="caution">
    <text evidence="6">The sequence shown here is derived from an EMBL/GenBank/DDBJ whole genome shotgun (WGS) entry which is preliminary data.</text>
</comment>
<gene>
    <name evidence="6" type="ORF">E4U56_006216</name>
    <name evidence="5" type="ORF">E4U57_000136</name>
</gene>
<evidence type="ECO:0008006" key="9">
    <source>
        <dbReference type="Google" id="ProtNLM"/>
    </source>
</evidence>
<dbReference type="SUPFAM" id="SSF50104">
    <property type="entry name" value="Translation proteins SH3-like domain"/>
    <property type="match status" value="1"/>
</dbReference>
<evidence type="ECO:0000313" key="5">
    <source>
        <dbReference type="EMBL" id="KAG5967781.1"/>
    </source>
</evidence>
<dbReference type="InterPro" id="IPR001857">
    <property type="entry name" value="Ribosomal_bL19"/>
</dbReference>
<dbReference type="Gene3D" id="2.30.30.790">
    <property type="match status" value="1"/>
</dbReference>
<protein>
    <recommendedName>
        <fullName evidence="9">Ribosomal protein L19</fullName>
    </recommendedName>
</protein>
<keyword evidence="2" id="KW-0689">Ribosomal protein</keyword>
<dbReference type="InterPro" id="IPR008991">
    <property type="entry name" value="Translation_prot_SH3-like_sf"/>
</dbReference>
<dbReference type="PANTHER" id="PTHR15680">
    <property type="entry name" value="RIBOSOMAL PROTEIN L19"/>
    <property type="match status" value="1"/>
</dbReference>